<comment type="caution">
    <text evidence="1">The sequence shown here is derived from an EMBL/GenBank/DDBJ whole genome shotgun (WGS) entry which is preliminary data.</text>
</comment>
<evidence type="ECO:0000313" key="2">
    <source>
        <dbReference type="Proteomes" id="UP000245383"/>
    </source>
</evidence>
<dbReference type="EMBL" id="MBFR01000347">
    <property type="protein sequence ID" value="PVU89003.1"/>
    <property type="molecule type" value="Genomic_DNA"/>
</dbReference>
<sequence>MNSFNSTAKKLDLTQLLLAHIALSLLGALTDIPTYNLAIYLYGLVVSQQTSFLPKQLKQLAVLLSATLILDIIWLLVTKASFSSSIIMILGGILKPFTVATAAQALATEGFQSSGLSFRDDEDYEQLDEEDATAIGINQLNNN</sequence>
<dbReference type="AlphaFoldDB" id="A0A2T9Y9J2"/>
<protein>
    <submittedName>
        <fullName evidence="1">Uncharacterized protein</fullName>
    </submittedName>
</protein>
<proteinExistence type="predicted"/>
<organism evidence="1 2">
    <name type="scientific">Smittium simulii</name>
    <dbReference type="NCBI Taxonomy" id="133385"/>
    <lineage>
        <taxon>Eukaryota</taxon>
        <taxon>Fungi</taxon>
        <taxon>Fungi incertae sedis</taxon>
        <taxon>Zoopagomycota</taxon>
        <taxon>Kickxellomycotina</taxon>
        <taxon>Harpellomycetes</taxon>
        <taxon>Harpellales</taxon>
        <taxon>Legeriomycetaceae</taxon>
        <taxon>Smittium</taxon>
    </lineage>
</organism>
<accession>A0A2T9Y9J2</accession>
<evidence type="ECO:0000313" key="1">
    <source>
        <dbReference type="EMBL" id="PVU89003.1"/>
    </source>
</evidence>
<dbReference type="Proteomes" id="UP000245383">
    <property type="component" value="Unassembled WGS sequence"/>
</dbReference>
<dbReference type="OrthoDB" id="2500246at2759"/>
<keyword evidence="2" id="KW-1185">Reference proteome</keyword>
<name>A0A2T9Y9J2_9FUNG</name>
<gene>
    <name evidence="1" type="ORF">BB561_005609</name>
</gene>
<reference evidence="1 2" key="1">
    <citation type="journal article" date="2018" name="MBio">
        <title>Comparative Genomics Reveals the Core Gene Toolbox for the Fungus-Insect Symbiosis.</title>
        <authorList>
            <person name="Wang Y."/>
            <person name="Stata M."/>
            <person name="Wang W."/>
            <person name="Stajich J.E."/>
            <person name="White M.M."/>
            <person name="Moncalvo J.M."/>
        </authorList>
    </citation>
    <scope>NUCLEOTIDE SEQUENCE [LARGE SCALE GENOMIC DNA]</scope>
    <source>
        <strain evidence="1 2">SWE-8-4</strain>
    </source>
</reference>